<dbReference type="Pfam" id="PF00293">
    <property type="entry name" value="NUDIX"/>
    <property type="match status" value="1"/>
</dbReference>
<feature type="domain" description="Nudix hydrolase" evidence="3">
    <location>
        <begin position="1"/>
        <end position="130"/>
    </location>
</feature>
<dbReference type="PROSITE" id="PS51462">
    <property type="entry name" value="NUDIX"/>
    <property type="match status" value="1"/>
</dbReference>
<dbReference type="CDD" id="cd04690">
    <property type="entry name" value="NUDIX_Hydrolase"/>
    <property type="match status" value="1"/>
</dbReference>
<comment type="cofactor">
    <cofactor evidence="1">
        <name>Mg(2+)</name>
        <dbReference type="ChEBI" id="CHEBI:18420"/>
    </cofactor>
</comment>
<dbReference type="PANTHER" id="PTHR43046">
    <property type="entry name" value="GDP-MANNOSE MANNOSYL HYDROLASE"/>
    <property type="match status" value="1"/>
</dbReference>
<dbReference type="Gene3D" id="3.90.79.10">
    <property type="entry name" value="Nucleoside Triphosphate Pyrophosphohydrolase"/>
    <property type="match status" value="1"/>
</dbReference>
<dbReference type="SUPFAM" id="SSF55811">
    <property type="entry name" value="Nudix"/>
    <property type="match status" value="1"/>
</dbReference>
<dbReference type="InterPro" id="IPR015797">
    <property type="entry name" value="NUDIX_hydrolase-like_dom_sf"/>
</dbReference>
<protein>
    <submittedName>
        <fullName evidence="4">DNA mismatch repair protein MutT</fullName>
    </submittedName>
</protein>
<organism evidence="4 5">
    <name type="scientific">Paenibacillus borealis</name>
    <dbReference type="NCBI Taxonomy" id="160799"/>
    <lineage>
        <taxon>Bacteria</taxon>
        <taxon>Bacillati</taxon>
        <taxon>Bacillota</taxon>
        <taxon>Bacilli</taxon>
        <taxon>Bacillales</taxon>
        <taxon>Paenibacillaceae</taxon>
        <taxon>Paenibacillus</taxon>
    </lineage>
</organism>
<evidence type="ECO:0000256" key="1">
    <source>
        <dbReference type="ARBA" id="ARBA00001946"/>
    </source>
</evidence>
<dbReference type="EMBL" id="CP009285">
    <property type="protein sequence ID" value="AIQ58566.1"/>
    <property type="molecule type" value="Genomic_DNA"/>
</dbReference>
<reference evidence="4" key="1">
    <citation type="submission" date="2014-08" db="EMBL/GenBank/DDBJ databases">
        <title>Comparative genomics of the Paenibacillus odorifer group.</title>
        <authorList>
            <person name="den Bakker H.C."/>
            <person name="Tsai Y.-C.Y.-C."/>
            <person name="Martin N."/>
            <person name="Korlach J."/>
            <person name="Wiedmann M."/>
        </authorList>
    </citation>
    <scope>NUCLEOTIDE SEQUENCE [LARGE SCALE GENOMIC DNA]</scope>
    <source>
        <strain evidence="4">DSM 13188</strain>
    </source>
</reference>
<sequence length="133" mass="14663">MAEIIDKVAWIYIVDGKVLGARSKGKDTYYFPGGKREAGESDAQTLMREIEEELSVQILPETIAEFGSFEAPAHGKAEGVSVRMTCLTADYAGELSPASEIEELAWLTYEDKARVSAVSVIIMDKLREMQLLS</sequence>
<accession>A0A089LAP1</accession>
<dbReference type="AlphaFoldDB" id="A0A089LAP1"/>
<dbReference type="HOGENOM" id="CLU_037162_13_3_9"/>
<evidence type="ECO:0000259" key="3">
    <source>
        <dbReference type="PROSITE" id="PS51462"/>
    </source>
</evidence>
<dbReference type="GO" id="GO:0016787">
    <property type="term" value="F:hydrolase activity"/>
    <property type="evidence" value="ECO:0007669"/>
    <property type="project" value="UniProtKB-KW"/>
</dbReference>
<gene>
    <name evidence="4" type="ORF">PBOR_17680</name>
</gene>
<name>A0A089LAP1_PAEBO</name>
<keyword evidence="2" id="KW-0378">Hydrolase</keyword>
<dbReference type="OrthoDB" id="3532303at2"/>
<dbReference type="RefSeq" id="WP_042213602.1">
    <property type="nucleotide sequence ID" value="NZ_CP009285.1"/>
</dbReference>
<dbReference type="KEGG" id="pbd:PBOR_17680"/>
<evidence type="ECO:0000256" key="2">
    <source>
        <dbReference type="ARBA" id="ARBA00022801"/>
    </source>
</evidence>
<evidence type="ECO:0000313" key="5">
    <source>
        <dbReference type="Proteomes" id="UP000029518"/>
    </source>
</evidence>
<dbReference type="InterPro" id="IPR000086">
    <property type="entry name" value="NUDIX_hydrolase_dom"/>
</dbReference>
<proteinExistence type="predicted"/>
<dbReference type="Proteomes" id="UP000029518">
    <property type="component" value="Chromosome"/>
</dbReference>
<evidence type="ECO:0000313" key="4">
    <source>
        <dbReference type="EMBL" id="AIQ58566.1"/>
    </source>
</evidence>
<dbReference type="PANTHER" id="PTHR43046:SF14">
    <property type="entry name" value="MUTT_NUDIX FAMILY PROTEIN"/>
    <property type="match status" value="1"/>
</dbReference>
<keyword evidence="5" id="KW-1185">Reference proteome</keyword>